<accession>A0A512BEV0</accession>
<organism evidence="1 2">
    <name type="scientific">Segetibacter aerophilus</name>
    <dbReference type="NCBI Taxonomy" id="670293"/>
    <lineage>
        <taxon>Bacteria</taxon>
        <taxon>Pseudomonadati</taxon>
        <taxon>Bacteroidota</taxon>
        <taxon>Chitinophagia</taxon>
        <taxon>Chitinophagales</taxon>
        <taxon>Chitinophagaceae</taxon>
        <taxon>Segetibacter</taxon>
    </lineage>
</organism>
<comment type="caution">
    <text evidence="1">The sequence shown here is derived from an EMBL/GenBank/DDBJ whole genome shotgun (WGS) entry which is preliminary data.</text>
</comment>
<evidence type="ECO:0000313" key="1">
    <source>
        <dbReference type="EMBL" id="GEO10478.1"/>
    </source>
</evidence>
<dbReference type="EMBL" id="BJYT01000011">
    <property type="protein sequence ID" value="GEO10478.1"/>
    <property type="molecule type" value="Genomic_DNA"/>
</dbReference>
<gene>
    <name evidence="1" type="ORF">SAE01_29740</name>
</gene>
<reference evidence="1 2" key="1">
    <citation type="submission" date="2019-07" db="EMBL/GenBank/DDBJ databases">
        <title>Whole genome shotgun sequence of Segetibacter aerophilus NBRC 106135.</title>
        <authorList>
            <person name="Hosoyama A."/>
            <person name="Uohara A."/>
            <person name="Ohji S."/>
            <person name="Ichikawa N."/>
        </authorList>
    </citation>
    <scope>NUCLEOTIDE SEQUENCE [LARGE SCALE GENOMIC DNA]</scope>
    <source>
        <strain evidence="1 2">NBRC 106135</strain>
    </source>
</reference>
<protein>
    <submittedName>
        <fullName evidence="1">Uncharacterized protein</fullName>
    </submittedName>
</protein>
<keyword evidence="2" id="KW-1185">Reference proteome</keyword>
<sequence>MERLKPKWIEVDTGYGDSKLIVGVNSWHKFEVGSFLNWVALLLFCRTRKGEKMMSKKEETRR</sequence>
<proteinExistence type="predicted"/>
<dbReference type="AlphaFoldDB" id="A0A512BEV0"/>
<dbReference type="Proteomes" id="UP000321513">
    <property type="component" value="Unassembled WGS sequence"/>
</dbReference>
<evidence type="ECO:0000313" key="2">
    <source>
        <dbReference type="Proteomes" id="UP000321513"/>
    </source>
</evidence>
<name>A0A512BEV0_9BACT</name>
<dbReference type="RefSeq" id="WP_147204591.1">
    <property type="nucleotide sequence ID" value="NZ_BJYT01000011.1"/>
</dbReference>